<evidence type="ECO:0000256" key="2">
    <source>
        <dbReference type="SAM" id="MobiDB-lite"/>
    </source>
</evidence>
<organism evidence="3 4">
    <name type="scientific">Labeo rohita</name>
    <name type="common">Indian major carp</name>
    <name type="synonym">Cyprinus rohita</name>
    <dbReference type="NCBI Taxonomy" id="84645"/>
    <lineage>
        <taxon>Eukaryota</taxon>
        <taxon>Metazoa</taxon>
        <taxon>Chordata</taxon>
        <taxon>Craniata</taxon>
        <taxon>Vertebrata</taxon>
        <taxon>Euteleostomi</taxon>
        <taxon>Actinopterygii</taxon>
        <taxon>Neopterygii</taxon>
        <taxon>Teleostei</taxon>
        <taxon>Ostariophysi</taxon>
        <taxon>Cypriniformes</taxon>
        <taxon>Cyprinidae</taxon>
        <taxon>Labeoninae</taxon>
        <taxon>Labeonini</taxon>
        <taxon>Labeo</taxon>
    </lineage>
</organism>
<gene>
    <name evidence="3" type="ORF">ROHU_004220</name>
</gene>
<dbReference type="SUPFAM" id="SSF52266">
    <property type="entry name" value="SGNH hydrolase"/>
    <property type="match status" value="1"/>
</dbReference>
<dbReference type="Proteomes" id="UP000290572">
    <property type="component" value="Unassembled WGS sequence"/>
</dbReference>
<dbReference type="STRING" id="84645.A0A498NQU7"/>
<evidence type="ECO:0000313" key="4">
    <source>
        <dbReference type="Proteomes" id="UP000290572"/>
    </source>
</evidence>
<evidence type="ECO:0000313" key="3">
    <source>
        <dbReference type="EMBL" id="RXN33917.1"/>
    </source>
</evidence>
<feature type="compositionally biased region" description="Basic and acidic residues" evidence="2">
    <location>
        <begin position="525"/>
        <end position="534"/>
    </location>
</feature>
<feature type="compositionally biased region" description="Polar residues" evidence="2">
    <location>
        <begin position="294"/>
        <end position="332"/>
    </location>
</feature>
<feature type="region of interest" description="Disordered" evidence="2">
    <location>
        <begin position="271"/>
        <end position="361"/>
    </location>
</feature>
<feature type="region of interest" description="Disordered" evidence="2">
    <location>
        <begin position="518"/>
        <end position="548"/>
    </location>
</feature>
<proteinExistence type="predicted"/>
<keyword evidence="4" id="KW-1185">Reference proteome</keyword>
<keyword evidence="1" id="KW-0175">Coiled coil</keyword>
<reference evidence="3 4" key="1">
    <citation type="submission" date="2018-03" db="EMBL/GenBank/DDBJ databases">
        <title>Draft genome sequence of Rohu Carp (Labeo rohita).</title>
        <authorList>
            <person name="Das P."/>
            <person name="Kushwaha B."/>
            <person name="Joshi C.G."/>
            <person name="Kumar D."/>
            <person name="Nagpure N.S."/>
            <person name="Sahoo L."/>
            <person name="Das S.P."/>
            <person name="Bit A."/>
            <person name="Patnaik S."/>
            <person name="Meher P.K."/>
            <person name="Jayasankar P."/>
            <person name="Koringa P.G."/>
            <person name="Patel N.V."/>
            <person name="Hinsu A.T."/>
            <person name="Kumar R."/>
            <person name="Pandey M."/>
            <person name="Agarwal S."/>
            <person name="Srivastava S."/>
            <person name="Singh M."/>
            <person name="Iquebal M.A."/>
            <person name="Jaiswal S."/>
            <person name="Angadi U.B."/>
            <person name="Kumar N."/>
            <person name="Raza M."/>
            <person name="Shah T.M."/>
            <person name="Rai A."/>
            <person name="Jena J.K."/>
        </authorList>
    </citation>
    <scope>NUCLEOTIDE SEQUENCE [LARGE SCALE GENOMIC DNA]</scope>
    <source>
        <strain evidence="3">DASCIFA01</strain>
        <tissue evidence="3">Testis</tissue>
    </source>
</reference>
<name>A0A498NQU7_LABRO</name>
<feature type="coiled-coil region" evidence="1">
    <location>
        <begin position="179"/>
        <end position="253"/>
    </location>
</feature>
<protein>
    <recommendedName>
        <fullName evidence="5">Scavenger receptor cysteine-rich type 1 M130</fullName>
    </recommendedName>
</protein>
<dbReference type="Gene3D" id="3.40.50.1110">
    <property type="entry name" value="SGNH hydrolase"/>
    <property type="match status" value="1"/>
</dbReference>
<dbReference type="EMBL" id="QBIY01011232">
    <property type="protein sequence ID" value="RXN33917.1"/>
    <property type="molecule type" value="Genomic_DNA"/>
</dbReference>
<feature type="compositionally biased region" description="Low complexity" evidence="2">
    <location>
        <begin position="340"/>
        <end position="355"/>
    </location>
</feature>
<dbReference type="AlphaFoldDB" id="A0A498NQU7"/>
<dbReference type="InterPro" id="IPR036514">
    <property type="entry name" value="SGNH_hydro_sf"/>
</dbReference>
<comment type="caution">
    <text evidence="3">The sequence shown here is derived from an EMBL/GenBank/DDBJ whole genome shotgun (WGS) entry which is preliminary data.</text>
</comment>
<evidence type="ECO:0000256" key="1">
    <source>
        <dbReference type="SAM" id="Coils"/>
    </source>
</evidence>
<evidence type="ECO:0008006" key="5">
    <source>
        <dbReference type="Google" id="ProtNLM"/>
    </source>
</evidence>
<accession>A0A498NQU7</accession>
<sequence>MDLSTAEAFFKNEEELEIIYPTEAKSVKEKKRIKETILRENPEILLSDYSGPDNNRVRCNLLFFTEHPSSWRTVLCSNMTCMRKGGISKGRQLTLEGDNDTKLTVNLYHNGTVMVQGPETSLNEFQRNFRNLKGEVQKIKKDTEVKSQAEDETGITSVIITDPSSRTHGHTSTLASPKIKALRDNIAELEQDFFMFKEETNNNLHQLLNLTNHHSVQQLQQLCSAVKHLEEDNQELRQELRRVREELARREQHGHTLERLLEETRTQLHTIQQQCVSTQPHSSHTTTTQHQRRVGTQTPNTSTNSAQQQWCVSTQSQSSFTPATRQSPQAHQNLKRKDSSSTQIHPPTTTSSSTSNGREQKRKDNIVILCDSNGHHLDPRRLFPGRSVKKFWCPTSHSALRLLQEGVLGAPSHIIIHTGTNDLSTRRVDVTKAVSSVVRTATRNYPRAKVIISSLLPRRDIPQRIINAINVEIANICAPILNVHIAKHEQITHQHLYDHIHIHREGMRLFAKTIKASTLNSPQKTHPDREERVRQLPSSQTDSYATVAARRGRSDSTDLIQIKNMLKIICDNLLA</sequence>
<feature type="compositionally biased region" description="Low complexity" evidence="2">
    <location>
        <begin position="277"/>
        <end position="289"/>
    </location>
</feature>